<gene>
    <name evidence="2" type="ordered locus">Os07g0586266</name>
    <name evidence="2" type="ORF">OSNPB_070586266</name>
</gene>
<proteinExistence type="predicted"/>
<feature type="compositionally biased region" description="Low complexity" evidence="1">
    <location>
        <begin position="41"/>
        <end position="53"/>
    </location>
</feature>
<dbReference type="AlphaFoldDB" id="A0A0P0X7Z4"/>
<evidence type="ECO:0000313" key="3">
    <source>
        <dbReference type="Proteomes" id="UP000059680"/>
    </source>
</evidence>
<name>A0A0P0X7Z4_ORYSJ</name>
<keyword evidence="3" id="KW-1185">Reference proteome</keyword>
<dbReference type="InParanoid" id="A0A0P0X7Z4"/>
<feature type="region of interest" description="Disordered" evidence="1">
    <location>
        <begin position="1"/>
        <end position="53"/>
    </location>
</feature>
<organism evidence="2 3">
    <name type="scientific">Oryza sativa subsp. japonica</name>
    <name type="common">Rice</name>
    <dbReference type="NCBI Taxonomy" id="39947"/>
    <lineage>
        <taxon>Eukaryota</taxon>
        <taxon>Viridiplantae</taxon>
        <taxon>Streptophyta</taxon>
        <taxon>Embryophyta</taxon>
        <taxon>Tracheophyta</taxon>
        <taxon>Spermatophyta</taxon>
        <taxon>Magnoliopsida</taxon>
        <taxon>Liliopsida</taxon>
        <taxon>Poales</taxon>
        <taxon>Poaceae</taxon>
        <taxon>BOP clade</taxon>
        <taxon>Oryzoideae</taxon>
        <taxon>Oryzeae</taxon>
        <taxon>Oryzinae</taxon>
        <taxon>Oryza</taxon>
        <taxon>Oryza sativa</taxon>
    </lineage>
</organism>
<reference evidence="3" key="1">
    <citation type="journal article" date="2005" name="Nature">
        <title>The map-based sequence of the rice genome.</title>
        <authorList>
            <consortium name="International rice genome sequencing project (IRGSP)"/>
            <person name="Matsumoto T."/>
            <person name="Wu J."/>
            <person name="Kanamori H."/>
            <person name="Katayose Y."/>
            <person name="Fujisawa M."/>
            <person name="Namiki N."/>
            <person name="Mizuno H."/>
            <person name="Yamamoto K."/>
            <person name="Antonio B.A."/>
            <person name="Baba T."/>
            <person name="Sakata K."/>
            <person name="Nagamura Y."/>
            <person name="Aoki H."/>
            <person name="Arikawa K."/>
            <person name="Arita K."/>
            <person name="Bito T."/>
            <person name="Chiden Y."/>
            <person name="Fujitsuka N."/>
            <person name="Fukunaka R."/>
            <person name="Hamada M."/>
            <person name="Harada C."/>
            <person name="Hayashi A."/>
            <person name="Hijishita S."/>
            <person name="Honda M."/>
            <person name="Hosokawa S."/>
            <person name="Ichikawa Y."/>
            <person name="Idonuma A."/>
            <person name="Iijima M."/>
            <person name="Ikeda M."/>
            <person name="Ikeno M."/>
            <person name="Ito K."/>
            <person name="Ito S."/>
            <person name="Ito T."/>
            <person name="Ito Y."/>
            <person name="Ito Y."/>
            <person name="Iwabuchi A."/>
            <person name="Kamiya K."/>
            <person name="Karasawa W."/>
            <person name="Kurita K."/>
            <person name="Katagiri S."/>
            <person name="Kikuta A."/>
            <person name="Kobayashi H."/>
            <person name="Kobayashi N."/>
            <person name="Machita K."/>
            <person name="Maehara T."/>
            <person name="Masukawa M."/>
            <person name="Mizubayashi T."/>
            <person name="Mukai Y."/>
            <person name="Nagasaki H."/>
            <person name="Nagata Y."/>
            <person name="Naito S."/>
            <person name="Nakashima M."/>
            <person name="Nakama Y."/>
            <person name="Nakamichi Y."/>
            <person name="Nakamura M."/>
            <person name="Meguro A."/>
            <person name="Negishi M."/>
            <person name="Ohta I."/>
            <person name="Ohta T."/>
            <person name="Okamoto M."/>
            <person name="Ono N."/>
            <person name="Saji S."/>
            <person name="Sakaguchi M."/>
            <person name="Sakai K."/>
            <person name="Shibata M."/>
            <person name="Shimokawa T."/>
            <person name="Song J."/>
            <person name="Takazaki Y."/>
            <person name="Terasawa K."/>
            <person name="Tsugane M."/>
            <person name="Tsuji K."/>
            <person name="Ueda S."/>
            <person name="Waki K."/>
            <person name="Yamagata H."/>
            <person name="Yamamoto M."/>
            <person name="Yamamoto S."/>
            <person name="Yamane H."/>
            <person name="Yoshiki S."/>
            <person name="Yoshihara R."/>
            <person name="Yukawa K."/>
            <person name="Zhong H."/>
            <person name="Yano M."/>
            <person name="Yuan Q."/>
            <person name="Ouyang S."/>
            <person name="Liu J."/>
            <person name="Jones K.M."/>
            <person name="Gansberger K."/>
            <person name="Moffat K."/>
            <person name="Hill J."/>
            <person name="Bera J."/>
            <person name="Fadrosh D."/>
            <person name="Jin S."/>
            <person name="Johri S."/>
            <person name="Kim M."/>
            <person name="Overton L."/>
            <person name="Reardon M."/>
            <person name="Tsitrin T."/>
            <person name="Vuong H."/>
            <person name="Weaver B."/>
            <person name="Ciecko A."/>
            <person name="Tallon L."/>
            <person name="Jackson J."/>
            <person name="Pai G."/>
            <person name="Aken S.V."/>
            <person name="Utterback T."/>
            <person name="Reidmuller S."/>
            <person name="Feldblyum T."/>
            <person name="Hsiao J."/>
            <person name="Zismann V."/>
            <person name="Iobst S."/>
            <person name="de Vazeille A.R."/>
            <person name="Buell C.R."/>
            <person name="Ying K."/>
            <person name="Li Y."/>
            <person name="Lu T."/>
            <person name="Huang Y."/>
            <person name="Zhao Q."/>
            <person name="Feng Q."/>
            <person name="Zhang L."/>
            <person name="Zhu J."/>
            <person name="Weng Q."/>
            <person name="Mu J."/>
            <person name="Lu Y."/>
            <person name="Fan D."/>
            <person name="Liu Y."/>
            <person name="Guan J."/>
            <person name="Zhang Y."/>
            <person name="Yu S."/>
            <person name="Liu X."/>
            <person name="Zhang Y."/>
            <person name="Hong G."/>
            <person name="Han B."/>
            <person name="Choisne N."/>
            <person name="Demange N."/>
            <person name="Orjeda G."/>
            <person name="Samain S."/>
            <person name="Cattolico L."/>
            <person name="Pelletier E."/>
            <person name="Couloux A."/>
            <person name="Segurens B."/>
            <person name="Wincker P."/>
            <person name="D'Hont A."/>
            <person name="Scarpelli C."/>
            <person name="Weissenbach J."/>
            <person name="Salanoubat M."/>
            <person name="Quetier F."/>
            <person name="Yu Y."/>
            <person name="Kim H.R."/>
            <person name="Rambo T."/>
            <person name="Currie J."/>
            <person name="Collura K."/>
            <person name="Luo M."/>
            <person name="Yang T."/>
            <person name="Ammiraju J.S.S."/>
            <person name="Engler F."/>
            <person name="Soderlund C."/>
            <person name="Wing R.A."/>
            <person name="Palmer L.E."/>
            <person name="de la Bastide M."/>
            <person name="Spiegel L."/>
            <person name="Nascimento L."/>
            <person name="Zutavern T."/>
            <person name="O'Shaughnessy A."/>
            <person name="Dike S."/>
            <person name="Dedhia N."/>
            <person name="Preston R."/>
            <person name="Balija V."/>
            <person name="McCombie W.R."/>
            <person name="Chow T."/>
            <person name="Chen H."/>
            <person name="Chung M."/>
            <person name="Chen C."/>
            <person name="Shaw J."/>
            <person name="Wu H."/>
            <person name="Hsiao K."/>
            <person name="Chao Y."/>
            <person name="Chu M."/>
            <person name="Cheng C."/>
            <person name="Hour A."/>
            <person name="Lee P."/>
            <person name="Lin S."/>
            <person name="Lin Y."/>
            <person name="Liou J."/>
            <person name="Liu S."/>
            <person name="Hsing Y."/>
            <person name="Raghuvanshi S."/>
            <person name="Mohanty A."/>
            <person name="Bharti A.K."/>
            <person name="Gaur A."/>
            <person name="Gupta V."/>
            <person name="Kumar D."/>
            <person name="Ravi V."/>
            <person name="Vij S."/>
            <person name="Kapur A."/>
            <person name="Khurana P."/>
            <person name="Khurana P."/>
            <person name="Khurana J.P."/>
            <person name="Tyagi A.K."/>
            <person name="Gaikwad K."/>
            <person name="Singh A."/>
            <person name="Dalal V."/>
            <person name="Srivastava S."/>
            <person name="Dixit A."/>
            <person name="Pal A.K."/>
            <person name="Ghazi I.A."/>
            <person name="Yadav M."/>
            <person name="Pandit A."/>
            <person name="Bhargava A."/>
            <person name="Sureshbabu K."/>
            <person name="Batra K."/>
            <person name="Sharma T.R."/>
            <person name="Mohapatra T."/>
            <person name="Singh N.K."/>
            <person name="Messing J."/>
            <person name="Nelson A.B."/>
            <person name="Fuks G."/>
            <person name="Kavchok S."/>
            <person name="Keizer G."/>
            <person name="Linton E."/>
            <person name="Llaca V."/>
            <person name="Song R."/>
            <person name="Tanyolac B."/>
            <person name="Young S."/>
            <person name="Ho-Il K."/>
            <person name="Hahn J.H."/>
            <person name="Sangsakoo G."/>
            <person name="Vanavichit A."/>
            <person name="de Mattos Luiz.A.T."/>
            <person name="Zimmer P.D."/>
            <person name="Malone G."/>
            <person name="Dellagostin O."/>
            <person name="de Oliveira A.C."/>
            <person name="Bevan M."/>
            <person name="Bancroft I."/>
            <person name="Minx P."/>
            <person name="Cordum H."/>
            <person name="Wilson R."/>
            <person name="Cheng Z."/>
            <person name="Jin W."/>
            <person name="Jiang J."/>
            <person name="Leong S.A."/>
            <person name="Iwama H."/>
            <person name="Gojobori T."/>
            <person name="Itoh T."/>
            <person name="Niimura Y."/>
            <person name="Fujii Y."/>
            <person name="Habara T."/>
            <person name="Sakai H."/>
            <person name="Sato Y."/>
            <person name="Wilson G."/>
            <person name="Kumar K."/>
            <person name="McCouch S."/>
            <person name="Juretic N."/>
            <person name="Hoen D."/>
            <person name="Wright S."/>
            <person name="Bruskiewich R."/>
            <person name="Bureau T."/>
            <person name="Miyao A."/>
            <person name="Hirochika H."/>
            <person name="Nishikawa T."/>
            <person name="Kadowaki K."/>
            <person name="Sugiura M."/>
            <person name="Burr B."/>
            <person name="Sasaki T."/>
        </authorList>
    </citation>
    <scope>NUCLEOTIDE SEQUENCE [LARGE SCALE GENOMIC DNA]</scope>
    <source>
        <strain evidence="3">cv. Nipponbare</strain>
    </source>
</reference>
<dbReference type="Gramene" id="Os07t0586266-00">
    <property type="protein sequence ID" value="Os07t0586266-00"/>
    <property type="gene ID" value="Os07g0586266"/>
</dbReference>
<protein>
    <submittedName>
        <fullName evidence="2">Os07g0586266 protein</fullName>
    </submittedName>
</protein>
<sequence>MPKKVLPLGGGAAPKVADSPPVSELESPKLNTAGKRQSAPAATETCDTSTSTATRTVCRPGGAAHGTLDFCCCGFVGAASMTPRCLVARAR</sequence>
<evidence type="ECO:0000256" key="1">
    <source>
        <dbReference type="SAM" id="MobiDB-lite"/>
    </source>
</evidence>
<dbReference type="Proteomes" id="UP000059680">
    <property type="component" value="Chromosome 7"/>
</dbReference>
<accession>A0A0P0X7Z4</accession>
<feature type="non-terminal residue" evidence="2">
    <location>
        <position position="91"/>
    </location>
</feature>
<reference evidence="2 3" key="2">
    <citation type="journal article" date="2013" name="Plant Cell Physiol.">
        <title>Rice Annotation Project Database (RAP-DB): an integrative and interactive database for rice genomics.</title>
        <authorList>
            <person name="Sakai H."/>
            <person name="Lee S.S."/>
            <person name="Tanaka T."/>
            <person name="Numa H."/>
            <person name="Kim J."/>
            <person name="Kawahara Y."/>
            <person name="Wakimoto H."/>
            <person name="Yang C.C."/>
            <person name="Iwamoto M."/>
            <person name="Abe T."/>
            <person name="Yamada Y."/>
            <person name="Muto A."/>
            <person name="Inokuchi H."/>
            <person name="Ikemura T."/>
            <person name="Matsumoto T."/>
            <person name="Sasaki T."/>
            <person name="Itoh T."/>
        </authorList>
    </citation>
    <scope>NUCLEOTIDE SEQUENCE [LARGE SCALE GENOMIC DNA]</scope>
    <source>
        <strain evidence="3">cv. Nipponbare</strain>
    </source>
</reference>
<reference evidence="2 3" key="3">
    <citation type="journal article" date="2013" name="Rice">
        <title>Improvement of the Oryza sativa Nipponbare reference genome using next generation sequence and optical map data.</title>
        <authorList>
            <person name="Kawahara Y."/>
            <person name="de la Bastide M."/>
            <person name="Hamilton J.P."/>
            <person name="Kanamori H."/>
            <person name="McCombie W.R."/>
            <person name="Ouyang S."/>
            <person name="Schwartz D.C."/>
            <person name="Tanaka T."/>
            <person name="Wu J."/>
            <person name="Zhou S."/>
            <person name="Childs K.L."/>
            <person name="Davidson R.M."/>
            <person name="Lin H."/>
            <person name="Quesada-Ocampo L."/>
            <person name="Vaillancourt B."/>
            <person name="Sakai H."/>
            <person name="Lee S.S."/>
            <person name="Kim J."/>
            <person name="Numa H."/>
            <person name="Itoh T."/>
            <person name="Buell C.R."/>
            <person name="Matsumoto T."/>
        </authorList>
    </citation>
    <scope>NUCLEOTIDE SEQUENCE [LARGE SCALE GENOMIC DNA]</scope>
    <source>
        <strain evidence="3">cv. Nipponbare</strain>
    </source>
</reference>
<dbReference type="EMBL" id="AP014963">
    <property type="protein sequence ID" value="BAT02392.1"/>
    <property type="molecule type" value="Genomic_DNA"/>
</dbReference>
<evidence type="ECO:0000313" key="2">
    <source>
        <dbReference type="EMBL" id="BAT02392.1"/>
    </source>
</evidence>
<dbReference type="PaxDb" id="39947-A0A0P0X7Z4"/>